<dbReference type="OrthoDB" id="2051525at2"/>
<gene>
    <name evidence="2" type="ORF">EDC19_0261</name>
</gene>
<dbReference type="Proteomes" id="UP000294545">
    <property type="component" value="Unassembled WGS sequence"/>
</dbReference>
<proteinExistence type="predicted"/>
<keyword evidence="1" id="KW-0812">Transmembrane</keyword>
<accession>A0A4R1N4I5</accession>
<keyword evidence="1" id="KW-1133">Transmembrane helix</keyword>
<evidence type="ECO:0000313" key="2">
    <source>
        <dbReference type="EMBL" id="TCK97859.1"/>
    </source>
</evidence>
<keyword evidence="1" id="KW-0472">Membrane</keyword>
<evidence type="ECO:0000313" key="3">
    <source>
        <dbReference type="Proteomes" id="UP000294545"/>
    </source>
</evidence>
<dbReference type="AlphaFoldDB" id="A0A4R1N4I5"/>
<name>A0A4R1N4I5_9FIRM</name>
<evidence type="ECO:0008006" key="4">
    <source>
        <dbReference type="Google" id="ProtNLM"/>
    </source>
</evidence>
<organism evidence="2 3">
    <name type="scientific">Natranaerovirga hydrolytica</name>
    <dbReference type="NCBI Taxonomy" id="680378"/>
    <lineage>
        <taxon>Bacteria</taxon>
        <taxon>Bacillati</taxon>
        <taxon>Bacillota</taxon>
        <taxon>Clostridia</taxon>
        <taxon>Lachnospirales</taxon>
        <taxon>Natranaerovirgaceae</taxon>
        <taxon>Natranaerovirga</taxon>
    </lineage>
</organism>
<sequence length="168" mass="19754">MSARKLERDRHYYVEGNTARKLQVVEDVQERTNPLLEKKIQRRKNKHLKYKISLVAVFVMTLCACILYLQTELKVSSQKTQVTNIESQYRQLRNENEILTAYLTPEWNLEEIYEIATTELGMINPNNNQVIYYDNEVGSFMNQYAQIPAEEQNETNITNIIGFISKGW</sequence>
<evidence type="ECO:0000256" key="1">
    <source>
        <dbReference type="SAM" id="Phobius"/>
    </source>
</evidence>
<feature type="transmembrane region" description="Helical" evidence="1">
    <location>
        <begin position="48"/>
        <end position="69"/>
    </location>
</feature>
<dbReference type="EMBL" id="SMGQ01000011">
    <property type="protein sequence ID" value="TCK97859.1"/>
    <property type="molecule type" value="Genomic_DNA"/>
</dbReference>
<keyword evidence="3" id="KW-1185">Reference proteome</keyword>
<reference evidence="2 3" key="1">
    <citation type="submission" date="2019-03" db="EMBL/GenBank/DDBJ databases">
        <title>Genomic Encyclopedia of Type Strains, Phase IV (KMG-IV): sequencing the most valuable type-strain genomes for metagenomic binning, comparative biology and taxonomic classification.</title>
        <authorList>
            <person name="Goeker M."/>
        </authorList>
    </citation>
    <scope>NUCLEOTIDE SEQUENCE [LARGE SCALE GENOMIC DNA]</scope>
    <source>
        <strain evidence="2 3">DSM 24176</strain>
    </source>
</reference>
<comment type="caution">
    <text evidence="2">The sequence shown here is derived from an EMBL/GenBank/DDBJ whole genome shotgun (WGS) entry which is preliminary data.</text>
</comment>
<protein>
    <recommendedName>
        <fullName evidence="4">Cell division protein FtsL</fullName>
    </recommendedName>
</protein>
<dbReference type="RefSeq" id="WP_132279341.1">
    <property type="nucleotide sequence ID" value="NZ_SMGQ01000011.1"/>
</dbReference>